<feature type="signal peptide" evidence="1">
    <location>
        <begin position="1"/>
        <end position="21"/>
    </location>
</feature>
<dbReference type="EMBL" id="RQHV01000029">
    <property type="protein sequence ID" value="TGN13345.1"/>
    <property type="molecule type" value="Genomic_DNA"/>
</dbReference>
<organism evidence="2 3">
    <name type="scientific">Leptospira ilyithenensis</name>
    <dbReference type="NCBI Taxonomy" id="2484901"/>
    <lineage>
        <taxon>Bacteria</taxon>
        <taxon>Pseudomonadati</taxon>
        <taxon>Spirochaetota</taxon>
        <taxon>Spirochaetia</taxon>
        <taxon>Leptospirales</taxon>
        <taxon>Leptospiraceae</taxon>
        <taxon>Leptospira</taxon>
    </lineage>
</organism>
<reference evidence="2" key="1">
    <citation type="journal article" date="2019" name="PLoS Negl. Trop. Dis.">
        <title>Revisiting the worldwide diversity of Leptospira species in the environment.</title>
        <authorList>
            <person name="Vincent A.T."/>
            <person name="Schiettekatte O."/>
            <person name="Bourhy P."/>
            <person name="Veyrier F.J."/>
            <person name="Picardeau M."/>
        </authorList>
    </citation>
    <scope>NUCLEOTIDE SEQUENCE [LARGE SCALE GENOMIC DNA]</scope>
    <source>
        <strain evidence="2">201400974</strain>
    </source>
</reference>
<evidence type="ECO:0000313" key="2">
    <source>
        <dbReference type="EMBL" id="TGN13345.1"/>
    </source>
</evidence>
<comment type="caution">
    <text evidence="2">The sequence shown here is derived from an EMBL/GenBank/DDBJ whole genome shotgun (WGS) entry which is preliminary data.</text>
</comment>
<proteinExistence type="predicted"/>
<dbReference type="OrthoDB" id="340786at2"/>
<evidence type="ECO:0000313" key="3">
    <source>
        <dbReference type="Proteomes" id="UP000298264"/>
    </source>
</evidence>
<dbReference type="RefSeq" id="WP_135763069.1">
    <property type="nucleotide sequence ID" value="NZ_RQHV01000029.1"/>
</dbReference>
<gene>
    <name evidence="2" type="ORF">EHS11_03695</name>
</gene>
<accession>A0A4R9LTB2</accession>
<keyword evidence="3" id="KW-1185">Reference proteome</keyword>
<feature type="chain" id="PRO_5020889211" evidence="1">
    <location>
        <begin position="22"/>
        <end position="128"/>
    </location>
</feature>
<sequence length="128" mass="14383">MGSASAKILVFFSLISATVLAFNCNLFCELNELDKVAISLQLDVEPCHNSQETDESAGCEWDSGRLDVSDKDKLTNFSVFFSLVQYYIPFSDRKTDLSADLSDSIYFKVFLFIPSYAIQNINSVRIII</sequence>
<keyword evidence="1" id="KW-0732">Signal</keyword>
<evidence type="ECO:0000256" key="1">
    <source>
        <dbReference type="SAM" id="SignalP"/>
    </source>
</evidence>
<protein>
    <submittedName>
        <fullName evidence="2">Uncharacterized protein</fullName>
    </submittedName>
</protein>
<dbReference type="Proteomes" id="UP000298264">
    <property type="component" value="Unassembled WGS sequence"/>
</dbReference>
<dbReference type="AlphaFoldDB" id="A0A4R9LTB2"/>
<name>A0A4R9LTB2_9LEPT</name>